<sequence>MVAGGINTRHRFSFPILIYQLDTAQLAVQTILLAPVRLCEGAAILERRWTCMVINVSPVAAYKRGEEALFKYRKMKSHSSSAASFTNIPGSSASSSSRRL</sequence>
<feature type="compositionally biased region" description="Low complexity" evidence="1">
    <location>
        <begin position="91"/>
        <end position="100"/>
    </location>
</feature>
<name>A0ABR1V6Y8_9PEZI</name>
<protein>
    <submittedName>
        <fullName evidence="2">Uncharacterized protein</fullName>
    </submittedName>
</protein>
<keyword evidence="3" id="KW-1185">Reference proteome</keyword>
<feature type="region of interest" description="Disordered" evidence="1">
    <location>
        <begin position="77"/>
        <end position="100"/>
    </location>
</feature>
<feature type="compositionally biased region" description="Polar residues" evidence="1">
    <location>
        <begin position="78"/>
        <end position="90"/>
    </location>
</feature>
<evidence type="ECO:0000256" key="1">
    <source>
        <dbReference type="SAM" id="MobiDB-lite"/>
    </source>
</evidence>
<gene>
    <name evidence="2" type="ORF">PG997_013702</name>
</gene>
<organism evidence="2 3">
    <name type="scientific">Apiospora hydei</name>
    <dbReference type="NCBI Taxonomy" id="1337664"/>
    <lineage>
        <taxon>Eukaryota</taxon>
        <taxon>Fungi</taxon>
        <taxon>Dikarya</taxon>
        <taxon>Ascomycota</taxon>
        <taxon>Pezizomycotina</taxon>
        <taxon>Sordariomycetes</taxon>
        <taxon>Xylariomycetidae</taxon>
        <taxon>Amphisphaeriales</taxon>
        <taxon>Apiosporaceae</taxon>
        <taxon>Apiospora</taxon>
    </lineage>
</organism>
<dbReference type="RefSeq" id="XP_066663708.1">
    <property type="nucleotide sequence ID" value="XM_066818016.1"/>
</dbReference>
<dbReference type="GeneID" id="92051076"/>
<evidence type="ECO:0000313" key="3">
    <source>
        <dbReference type="Proteomes" id="UP001433268"/>
    </source>
</evidence>
<evidence type="ECO:0000313" key="2">
    <source>
        <dbReference type="EMBL" id="KAK8066955.1"/>
    </source>
</evidence>
<accession>A0ABR1V6Y8</accession>
<dbReference type="EMBL" id="JAQQWN010000009">
    <property type="protein sequence ID" value="KAK8066955.1"/>
    <property type="molecule type" value="Genomic_DNA"/>
</dbReference>
<dbReference type="Proteomes" id="UP001433268">
    <property type="component" value="Unassembled WGS sequence"/>
</dbReference>
<reference evidence="2 3" key="1">
    <citation type="submission" date="2023-01" db="EMBL/GenBank/DDBJ databases">
        <title>Analysis of 21 Apiospora genomes using comparative genomics revels a genus with tremendous synthesis potential of carbohydrate active enzymes and secondary metabolites.</title>
        <authorList>
            <person name="Sorensen T."/>
        </authorList>
    </citation>
    <scope>NUCLEOTIDE SEQUENCE [LARGE SCALE GENOMIC DNA]</scope>
    <source>
        <strain evidence="2 3">CBS 114990</strain>
    </source>
</reference>
<comment type="caution">
    <text evidence="2">The sequence shown here is derived from an EMBL/GenBank/DDBJ whole genome shotgun (WGS) entry which is preliminary data.</text>
</comment>
<proteinExistence type="predicted"/>